<dbReference type="GO" id="GO:0005544">
    <property type="term" value="F:calcium-dependent phospholipid binding"/>
    <property type="evidence" value="ECO:0007669"/>
    <property type="project" value="UniProtKB-KW"/>
</dbReference>
<dbReference type="PRINTS" id="PR00196">
    <property type="entry name" value="ANNEXIN"/>
</dbReference>
<dbReference type="FunFam" id="1.10.220.10:FF:000001">
    <property type="entry name" value="Annexin"/>
    <property type="match status" value="1"/>
</dbReference>
<dbReference type="FunFam" id="1.10.220.10:FF:000004">
    <property type="entry name" value="Annexin"/>
    <property type="match status" value="1"/>
</dbReference>
<keyword evidence="5 11" id="KW-0106">Calcium</keyword>
<name>A0AAV2HAL0_LYMST</name>
<evidence type="ECO:0000256" key="4">
    <source>
        <dbReference type="ARBA" id="ARBA00022737"/>
    </source>
</evidence>
<comment type="caution">
    <text evidence="13">The sequence shown here is derived from an EMBL/GenBank/DDBJ whole genome shotgun (WGS) entry which is preliminary data.</text>
</comment>
<reference evidence="13 14" key="1">
    <citation type="submission" date="2024-04" db="EMBL/GenBank/DDBJ databases">
        <authorList>
            <consortium name="Genoscope - CEA"/>
            <person name="William W."/>
        </authorList>
    </citation>
    <scope>NUCLEOTIDE SEQUENCE [LARGE SCALE GENOMIC DNA]</scope>
</reference>
<dbReference type="Proteomes" id="UP001497497">
    <property type="component" value="Unassembled WGS sequence"/>
</dbReference>
<evidence type="ECO:0000256" key="5">
    <source>
        <dbReference type="ARBA" id="ARBA00022837"/>
    </source>
</evidence>
<feature type="region of interest" description="Disordered" evidence="12">
    <location>
        <begin position="92"/>
        <end position="164"/>
    </location>
</feature>
<organism evidence="13 14">
    <name type="scientific">Lymnaea stagnalis</name>
    <name type="common">Great pond snail</name>
    <name type="synonym">Helix stagnalis</name>
    <dbReference type="NCBI Taxonomy" id="6523"/>
    <lineage>
        <taxon>Eukaryota</taxon>
        <taxon>Metazoa</taxon>
        <taxon>Spiralia</taxon>
        <taxon>Lophotrochozoa</taxon>
        <taxon>Mollusca</taxon>
        <taxon>Gastropoda</taxon>
        <taxon>Heterobranchia</taxon>
        <taxon>Euthyneura</taxon>
        <taxon>Panpulmonata</taxon>
        <taxon>Hygrophila</taxon>
        <taxon>Lymnaeoidea</taxon>
        <taxon>Lymnaeidae</taxon>
        <taxon>Lymnaea</taxon>
    </lineage>
</organism>
<evidence type="ECO:0000256" key="3">
    <source>
        <dbReference type="ARBA" id="ARBA00007831"/>
    </source>
</evidence>
<dbReference type="PROSITE" id="PS00223">
    <property type="entry name" value="ANNEXIN_1"/>
    <property type="match status" value="2"/>
</dbReference>
<keyword evidence="7 11" id="KW-0111">Calcium/phospholipid-binding</keyword>
<dbReference type="SUPFAM" id="SSF47874">
    <property type="entry name" value="Annexin"/>
    <property type="match status" value="1"/>
</dbReference>
<accession>A0AAV2HAL0</accession>
<dbReference type="InterPro" id="IPR018502">
    <property type="entry name" value="Annexin_repeat"/>
</dbReference>
<dbReference type="GO" id="GO:0005737">
    <property type="term" value="C:cytoplasm"/>
    <property type="evidence" value="ECO:0007669"/>
    <property type="project" value="TreeGrafter"/>
</dbReference>
<dbReference type="GO" id="GO:0005576">
    <property type="term" value="C:extracellular region"/>
    <property type="evidence" value="ECO:0007669"/>
    <property type="project" value="UniProtKB-SubCell"/>
</dbReference>
<comment type="similarity">
    <text evidence="3 11">Belongs to the annexin family.</text>
</comment>
<keyword evidence="14" id="KW-1185">Reference proteome</keyword>
<evidence type="ECO:0000313" key="14">
    <source>
        <dbReference type="Proteomes" id="UP001497497"/>
    </source>
</evidence>
<dbReference type="PROSITE" id="PS51897">
    <property type="entry name" value="ANNEXIN_2"/>
    <property type="match status" value="4"/>
</dbReference>
<dbReference type="Pfam" id="PF00191">
    <property type="entry name" value="Annexin"/>
    <property type="match status" value="4"/>
</dbReference>
<dbReference type="AlphaFoldDB" id="A0AAV2HAL0"/>
<dbReference type="GO" id="GO:0005886">
    <property type="term" value="C:plasma membrane"/>
    <property type="evidence" value="ECO:0007669"/>
    <property type="project" value="TreeGrafter"/>
</dbReference>
<evidence type="ECO:0000313" key="13">
    <source>
        <dbReference type="EMBL" id="CAL1530824.1"/>
    </source>
</evidence>
<dbReference type="GO" id="GO:0012506">
    <property type="term" value="C:vesicle membrane"/>
    <property type="evidence" value="ECO:0007669"/>
    <property type="project" value="TreeGrafter"/>
</dbReference>
<sequence>MSYPQYGGGYPPQQPGYPAPGGYGAGYPQPGGYPPPGGAGMPTPESASAAAYGTAPGGLPYAPQPSGGPGNIGFNVGGPMSGPGYPGAPPAAMPSGYPSAQPTYPAAQPGYPAQPGYSQQSGGYPAPGYNPAAPGGYGAPTPAYGQPQGSAQPPYGGGVGGPTPGYGAQPASGYGAPPAGGYGAPPAGGYGAPPAGGYGAPPTGGYGAPSAPGYGAPSAAGYGQAGGQYPGGQSAGQQGQYPGAVAGGYGNVPPAANYKIYEEGTLKPFPHFNVEQDVQVLRKAMKGLGTDEKAIIDVLGYRSNEQRQQIKLMYKTCYGRDLLNDLKSELGGRFEDACIALMMKPDEFDAYELRRAMRGAGTDEAALIEILCTRTNAQIHAITAAYKLIYGRKLEDDIISETSGHFRKLLVSMSVGGRQENQPVDINKAKTDAQRLYQAGEKRWGTDENTFNMILASQSYEQCRAVFDEYGRLSKHDIEQAIKNEMSGDLSTGMLTIVRMIRSKHGYFADRLYYSMKGLGTDDRTLIRVVVTRAEVDMKQIKDEFQRRYGQGLEAFIRDDVSGDYRNLMIALISGR</sequence>
<dbReference type="EMBL" id="CAXITT010000076">
    <property type="protein sequence ID" value="CAL1530824.1"/>
    <property type="molecule type" value="Genomic_DNA"/>
</dbReference>
<dbReference type="InterPro" id="IPR001464">
    <property type="entry name" value="Annexin"/>
</dbReference>
<evidence type="ECO:0000256" key="8">
    <source>
        <dbReference type="ARBA" id="ARBA00059330"/>
    </source>
</evidence>
<comment type="subcellular location">
    <subcellularLocation>
        <location evidence="1">Host cell</location>
    </subcellularLocation>
    <subcellularLocation>
        <location evidence="2">Secreted</location>
        <location evidence="2">Extracellular exosome</location>
    </subcellularLocation>
    <subcellularLocation>
        <location evidence="9">Tegument</location>
    </subcellularLocation>
</comment>
<dbReference type="PANTHER" id="PTHR10502">
    <property type="entry name" value="ANNEXIN"/>
    <property type="match status" value="1"/>
</dbReference>
<dbReference type="Gene3D" id="1.10.220.10">
    <property type="entry name" value="Annexin"/>
    <property type="match status" value="4"/>
</dbReference>
<comment type="function">
    <text evidence="8">Involved in reproduction of the worm. Involved in host-parasite interaction. Delivered into the host cell by means of parasite exosomes. Binds to acidic phospholipid membranes in a calcium-dependent manner in vitro. Causes aggregation of liposomes in the presence of calcium, but not in its absence. Likely to promote membrane fusion. May provide structural integrity within the tegument.</text>
</comment>
<keyword evidence="6 11" id="KW-0041">Annexin</keyword>
<evidence type="ECO:0000256" key="7">
    <source>
        <dbReference type="ARBA" id="ARBA00023302"/>
    </source>
</evidence>
<dbReference type="PRINTS" id="PR01871">
    <property type="entry name" value="ANNEXINVII"/>
</dbReference>
<dbReference type="GO" id="GO:0001786">
    <property type="term" value="F:phosphatidylserine binding"/>
    <property type="evidence" value="ECO:0007669"/>
    <property type="project" value="TreeGrafter"/>
</dbReference>
<evidence type="ECO:0000256" key="1">
    <source>
        <dbReference type="ARBA" id="ARBA00004340"/>
    </source>
</evidence>
<protein>
    <recommendedName>
        <fullName evidence="10 11">Annexin</fullName>
    </recommendedName>
</protein>
<keyword evidence="4 11" id="KW-0677">Repeat</keyword>
<evidence type="ECO:0000256" key="2">
    <source>
        <dbReference type="ARBA" id="ARBA00004550"/>
    </source>
</evidence>
<dbReference type="FunFam" id="1.10.220.10:FF:000003">
    <property type="entry name" value="Annexin"/>
    <property type="match status" value="1"/>
</dbReference>
<feature type="region of interest" description="Disordered" evidence="12">
    <location>
        <begin position="1"/>
        <end position="52"/>
    </location>
</feature>
<dbReference type="FunFam" id="1.10.220.10:FF:000002">
    <property type="entry name" value="Annexin"/>
    <property type="match status" value="1"/>
</dbReference>
<dbReference type="GO" id="GO:0043657">
    <property type="term" value="C:host cell"/>
    <property type="evidence" value="ECO:0007669"/>
    <property type="project" value="UniProtKB-SubCell"/>
</dbReference>
<dbReference type="InterPro" id="IPR018252">
    <property type="entry name" value="Annexin_repeat_CS"/>
</dbReference>
<proteinExistence type="inferred from homology"/>
<feature type="compositionally biased region" description="Low complexity" evidence="12">
    <location>
        <begin position="93"/>
        <end position="147"/>
    </location>
</feature>
<comment type="domain">
    <text evidence="11">A pair of annexin repeats may form one binding site for calcium and phospholipid.</text>
</comment>
<dbReference type="SMART" id="SM00335">
    <property type="entry name" value="ANX"/>
    <property type="match status" value="4"/>
</dbReference>
<dbReference type="GO" id="GO:0005634">
    <property type="term" value="C:nucleus"/>
    <property type="evidence" value="ECO:0007669"/>
    <property type="project" value="TreeGrafter"/>
</dbReference>
<evidence type="ECO:0000256" key="10">
    <source>
        <dbReference type="ARBA" id="ARBA00077076"/>
    </source>
</evidence>
<evidence type="ECO:0000256" key="11">
    <source>
        <dbReference type="RuleBase" id="RU003540"/>
    </source>
</evidence>
<dbReference type="GO" id="GO:0005509">
    <property type="term" value="F:calcium ion binding"/>
    <property type="evidence" value="ECO:0007669"/>
    <property type="project" value="InterPro"/>
</dbReference>
<evidence type="ECO:0000256" key="9">
    <source>
        <dbReference type="ARBA" id="ARBA00060393"/>
    </source>
</evidence>
<feature type="compositionally biased region" description="Gly residues" evidence="12">
    <location>
        <begin position="155"/>
        <end position="164"/>
    </location>
</feature>
<feature type="compositionally biased region" description="Gly residues" evidence="12">
    <location>
        <begin position="1"/>
        <end position="10"/>
    </location>
</feature>
<gene>
    <name evidence="13" type="ORF">GSLYS_00004949001</name>
</gene>
<dbReference type="PANTHER" id="PTHR10502:SF102">
    <property type="entry name" value="ANNEXIN B11"/>
    <property type="match status" value="1"/>
</dbReference>
<evidence type="ECO:0000256" key="6">
    <source>
        <dbReference type="ARBA" id="ARBA00023216"/>
    </source>
</evidence>
<evidence type="ECO:0000256" key="12">
    <source>
        <dbReference type="SAM" id="MobiDB-lite"/>
    </source>
</evidence>
<dbReference type="InterPro" id="IPR037104">
    <property type="entry name" value="Annexin_sf"/>
</dbReference>